<dbReference type="EMBL" id="VEVO01000017">
    <property type="protein sequence ID" value="KAF0028127.1"/>
    <property type="molecule type" value="Genomic_DNA"/>
</dbReference>
<reference evidence="1 2" key="1">
    <citation type="submission" date="2019-06" db="EMBL/GenBank/DDBJ databases">
        <title>Draft genomes of female and male turbot (Scophthalmus maximus).</title>
        <authorList>
            <person name="Xu H."/>
            <person name="Xu X.-W."/>
            <person name="Shao C."/>
            <person name="Chen S."/>
        </authorList>
    </citation>
    <scope>NUCLEOTIDE SEQUENCE [LARGE SCALE GENOMIC DNA]</scope>
    <source>
        <strain evidence="1">Ysfricsl-2016a</strain>
        <tissue evidence="1">Blood</tissue>
    </source>
</reference>
<dbReference type="AlphaFoldDB" id="A0A6A4S4Y4"/>
<evidence type="ECO:0000313" key="2">
    <source>
        <dbReference type="Proteomes" id="UP000438429"/>
    </source>
</evidence>
<protein>
    <submittedName>
        <fullName evidence="1">Uncharacterized protein</fullName>
    </submittedName>
</protein>
<evidence type="ECO:0000313" key="1">
    <source>
        <dbReference type="EMBL" id="KAF0028127.1"/>
    </source>
</evidence>
<sequence length="86" mass="9399">MCVDFLPAAGVEQGRPSVLAAFGPSALLIRMKVLEVSAPSDFQLQMRTPQRRPLLHVPDAAKALGQRKQTKNPKLLTKSHKINIGN</sequence>
<gene>
    <name evidence="1" type="ORF">F2P81_019214</name>
</gene>
<comment type="caution">
    <text evidence="1">The sequence shown here is derived from an EMBL/GenBank/DDBJ whole genome shotgun (WGS) entry which is preliminary data.</text>
</comment>
<accession>A0A6A4S4Y4</accession>
<organism evidence="1 2">
    <name type="scientific">Scophthalmus maximus</name>
    <name type="common">Turbot</name>
    <name type="synonym">Psetta maxima</name>
    <dbReference type="NCBI Taxonomy" id="52904"/>
    <lineage>
        <taxon>Eukaryota</taxon>
        <taxon>Metazoa</taxon>
        <taxon>Chordata</taxon>
        <taxon>Craniata</taxon>
        <taxon>Vertebrata</taxon>
        <taxon>Euteleostomi</taxon>
        <taxon>Actinopterygii</taxon>
        <taxon>Neopterygii</taxon>
        <taxon>Teleostei</taxon>
        <taxon>Neoteleostei</taxon>
        <taxon>Acanthomorphata</taxon>
        <taxon>Carangaria</taxon>
        <taxon>Pleuronectiformes</taxon>
        <taxon>Pleuronectoidei</taxon>
        <taxon>Scophthalmidae</taxon>
        <taxon>Scophthalmus</taxon>
    </lineage>
</organism>
<proteinExistence type="predicted"/>
<dbReference type="Proteomes" id="UP000438429">
    <property type="component" value="Unassembled WGS sequence"/>
</dbReference>
<name>A0A6A4S4Y4_SCOMX</name>